<accession>A0A6A4M184</accession>
<dbReference type="InterPro" id="IPR045281">
    <property type="entry name" value="CONSTANS-like"/>
</dbReference>
<gene>
    <name evidence="5" type="ORF">C3L33_07571</name>
</gene>
<dbReference type="GO" id="GO:2000028">
    <property type="term" value="P:regulation of photoperiodism, flowering"/>
    <property type="evidence" value="ECO:0007669"/>
    <property type="project" value="TreeGrafter"/>
</dbReference>
<dbReference type="Pfam" id="PF06203">
    <property type="entry name" value="CCT"/>
    <property type="match status" value="1"/>
</dbReference>
<dbReference type="GO" id="GO:0005634">
    <property type="term" value="C:nucleus"/>
    <property type="evidence" value="ECO:0007669"/>
    <property type="project" value="UniProtKB-SubCell"/>
</dbReference>
<evidence type="ECO:0000259" key="4">
    <source>
        <dbReference type="PROSITE" id="PS51017"/>
    </source>
</evidence>
<dbReference type="Proteomes" id="UP000428333">
    <property type="component" value="Linkage Group LG04"/>
</dbReference>
<dbReference type="PANTHER" id="PTHR31319:SF39">
    <property type="entry name" value="ZINC FINGER PROTEIN CONSTANS-LIKE 1"/>
    <property type="match status" value="1"/>
</dbReference>
<dbReference type="OrthoDB" id="153872at2759"/>
<keyword evidence="2 3" id="KW-0539">Nucleus</keyword>
<dbReference type="EMBL" id="QEFC01001003">
    <property type="protein sequence ID" value="KAE9460537.1"/>
    <property type="molecule type" value="Genomic_DNA"/>
</dbReference>
<reference evidence="5 6" key="1">
    <citation type="journal article" date="2019" name="Genome Biol. Evol.">
        <title>The Rhododendron genome and chromosomal organization provide insight into shared whole-genome duplications across the heath family (Ericaceae).</title>
        <authorList>
            <person name="Soza V.L."/>
            <person name="Lindsley D."/>
            <person name="Waalkes A."/>
            <person name="Ramage E."/>
            <person name="Patwardhan R.P."/>
            <person name="Burton J.N."/>
            <person name="Adey A."/>
            <person name="Kumar A."/>
            <person name="Qiu R."/>
            <person name="Shendure J."/>
            <person name="Hall B."/>
        </authorList>
    </citation>
    <scope>NUCLEOTIDE SEQUENCE [LARGE SCALE GENOMIC DNA]</scope>
    <source>
        <strain evidence="5">RSF 1966-606</strain>
    </source>
</reference>
<comment type="subcellular location">
    <subcellularLocation>
        <location evidence="1 3">Nucleus</location>
    </subcellularLocation>
</comment>
<dbReference type="InterPro" id="IPR010402">
    <property type="entry name" value="CCT_domain"/>
</dbReference>
<evidence type="ECO:0000256" key="1">
    <source>
        <dbReference type="ARBA" id="ARBA00004123"/>
    </source>
</evidence>
<name>A0A6A4M184_9ERIC</name>
<evidence type="ECO:0000313" key="5">
    <source>
        <dbReference type="EMBL" id="KAE9460537.1"/>
    </source>
</evidence>
<proteinExistence type="predicted"/>
<dbReference type="PROSITE" id="PS51017">
    <property type="entry name" value="CCT"/>
    <property type="match status" value="1"/>
</dbReference>
<dbReference type="PANTHER" id="PTHR31319">
    <property type="entry name" value="ZINC FINGER PROTEIN CONSTANS-LIKE 4"/>
    <property type="match status" value="1"/>
</dbReference>
<dbReference type="AlphaFoldDB" id="A0A6A4M184"/>
<evidence type="ECO:0000313" key="6">
    <source>
        <dbReference type="Proteomes" id="UP000428333"/>
    </source>
</evidence>
<dbReference type="GO" id="GO:0009909">
    <property type="term" value="P:regulation of flower development"/>
    <property type="evidence" value="ECO:0007669"/>
    <property type="project" value="InterPro"/>
</dbReference>
<keyword evidence="6" id="KW-1185">Reference proteome</keyword>
<protein>
    <recommendedName>
        <fullName evidence="4">CCT domain-containing protein</fullName>
    </recommendedName>
</protein>
<feature type="domain" description="CCT" evidence="4">
    <location>
        <begin position="271"/>
        <end position="313"/>
    </location>
</feature>
<evidence type="ECO:0000256" key="3">
    <source>
        <dbReference type="PROSITE-ProRule" id="PRU00357"/>
    </source>
</evidence>
<feature type="non-terminal residue" evidence="5">
    <location>
        <position position="1"/>
    </location>
</feature>
<evidence type="ECO:0000256" key="2">
    <source>
        <dbReference type="ARBA" id="ARBA00023242"/>
    </source>
</evidence>
<dbReference type="GO" id="GO:0003700">
    <property type="term" value="F:DNA-binding transcription factor activity"/>
    <property type="evidence" value="ECO:0007669"/>
    <property type="project" value="TreeGrafter"/>
</dbReference>
<comment type="caution">
    <text evidence="5">The sequence shown here is derived from an EMBL/GenBank/DDBJ whole genome shotgun (WGS) entry which is preliminary data.</text>
</comment>
<organism evidence="5 6">
    <name type="scientific">Rhododendron williamsianum</name>
    <dbReference type="NCBI Taxonomy" id="262921"/>
    <lineage>
        <taxon>Eukaryota</taxon>
        <taxon>Viridiplantae</taxon>
        <taxon>Streptophyta</taxon>
        <taxon>Embryophyta</taxon>
        <taxon>Tracheophyta</taxon>
        <taxon>Spermatophyta</taxon>
        <taxon>Magnoliopsida</taxon>
        <taxon>eudicotyledons</taxon>
        <taxon>Gunneridae</taxon>
        <taxon>Pentapetalae</taxon>
        <taxon>asterids</taxon>
        <taxon>Ericales</taxon>
        <taxon>Ericaceae</taxon>
        <taxon>Ericoideae</taxon>
        <taxon>Rhodoreae</taxon>
        <taxon>Rhododendron</taxon>
    </lineage>
</organism>
<sequence length="315" mass="35804">MRLLRRNHSSALLPSRLGQTLPLLRQASPLHQPALHQAPPHPALRRMRFLPRLHPLLHRILRPLPELRLGNPQSQYHSLFAPRAQAPRGVHWVPLVTMDDLIASNSSEHSFQAMGVPPLPKNRKAACGQYKEEILSQLREMAKSEPGYSDFQGDIEPFMEFQSLLPEQDLQPGDKYDGFDRGSELATVPNYKGGAFQWGINNIELADRGFPSKLVGSFGEESRLVPDKDLDNGGSGSHANCGHEAQTHHYVGTEIIHGPPKVVRELTSQERDTAISRYKEKKKTRRYEKHIRYESRKVRAETRTRIKGRFAKMDQ</sequence>